<dbReference type="SUPFAM" id="SSF54909">
    <property type="entry name" value="Dimeric alpha+beta barrel"/>
    <property type="match status" value="1"/>
</dbReference>
<reference evidence="3 4" key="1">
    <citation type="submission" date="2019-01" db="EMBL/GenBank/DDBJ databases">
        <title>Genome sequence of Bacillus glycinifermentans SRCM103574.</title>
        <authorList>
            <person name="Kong H.-J."/>
            <person name="Jeong S.-Y."/>
            <person name="Jeong D.-Y."/>
        </authorList>
    </citation>
    <scope>NUCLEOTIDE SEQUENCE [LARGE SCALE GENOMIC DNA]</scope>
    <source>
        <strain evidence="3 4">SRCM103574</strain>
    </source>
</reference>
<gene>
    <name evidence="3" type="ORF">EQZ20_15860</name>
</gene>
<comment type="similarity">
    <text evidence="1">Belongs to the YciI family.</text>
</comment>
<dbReference type="EMBL" id="CP035232">
    <property type="protein sequence ID" value="QAT66230.1"/>
    <property type="molecule type" value="Genomic_DNA"/>
</dbReference>
<sequence length="85" mass="9781">MKRYLMLTTRTENFNTAYVPAHYDFLDRLKAENRLELYGPFSDETGGAYLIRAHSIEEAKQIGQSDPLIENGSSVLVVKEWLTKE</sequence>
<protein>
    <recommendedName>
        <fullName evidence="2">YCII-related domain-containing protein</fullName>
    </recommendedName>
</protein>
<accession>A0AAJ3Z296</accession>
<evidence type="ECO:0000313" key="4">
    <source>
        <dbReference type="Proteomes" id="UP000288675"/>
    </source>
</evidence>
<dbReference type="Gene3D" id="3.30.70.1060">
    <property type="entry name" value="Dimeric alpha+beta barrel"/>
    <property type="match status" value="1"/>
</dbReference>
<evidence type="ECO:0000259" key="2">
    <source>
        <dbReference type="Pfam" id="PF03795"/>
    </source>
</evidence>
<dbReference type="PANTHER" id="PTHR37828">
    <property type="entry name" value="GSR2449 PROTEIN"/>
    <property type="match status" value="1"/>
</dbReference>
<evidence type="ECO:0000256" key="1">
    <source>
        <dbReference type="ARBA" id="ARBA00007689"/>
    </source>
</evidence>
<dbReference type="PANTHER" id="PTHR37828:SF1">
    <property type="entry name" value="YCII-RELATED DOMAIN-CONTAINING PROTEIN"/>
    <property type="match status" value="1"/>
</dbReference>
<dbReference type="RefSeq" id="WP_046131512.1">
    <property type="nucleotide sequence ID" value="NZ_CP035232.1"/>
</dbReference>
<evidence type="ECO:0000313" key="3">
    <source>
        <dbReference type="EMBL" id="QAT66230.1"/>
    </source>
</evidence>
<organism evidence="3 4">
    <name type="scientific">Bacillus glycinifermentans</name>
    <dbReference type="NCBI Taxonomy" id="1664069"/>
    <lineage>
        <taxon>Bacteria</taxon>
        <taxon>Bacillati</taxon>
        <taxon>Bacillota</taxon>
        <taxon>Bacilli</taxon>
        <taxon>Bacillales</taxon>
        <taxon>Bacillaceae</taxon>
        <taxon>Bacillus</taxon>
    </lineage>
</organism>
<dbReference type="Proteomes" id="UP000288675">
    <property type="component" value="Chromosome"/>
</dbReference>
<dbReference type="InterPro" id="IPR011008">
    <property type="entry name" value="Dimeric_a/b-barrel"/>
</dbReference>
<name>A0AAJ3Z296_9BACI</name>
<dbReference type="KEGG" id="bgy:BGLY_3150"/>
<dbReference type="AlphaFoldDB" id="A0AAJ3Z296"/>
<dbReference type="InterPro" id="IPR005545">
    <property type="entry name" value="YCII"/>
</dbReference>
<dbReference type="Pfam" id="PF03795">
    <property type="entry name" value="YCII"/>
    <property type="match status" value="1"/>
</dbReference>
<feature type="domain" description="YCII-related" evidence="2">
    <location>
        <begin position="3"/>
        <end position="81"/>
    </location>
</feature>
<dbReference type="GeneID" id="82854149"/>
<proteinExistence type="inferred from homology"/>